<organism evidence="1 2">
    <name type="scientific">Macroventuria anomochaeta</name>
    <dbReference type="NCBI Taxonomy" id="301207"/>
    <lineage>
        <taxon>Eukaryota</taxon>
        <taxon>Fungi</taxon>
        <taxon>Dikarya</taxon>
        <taxon>Ascomycota</taxon>
        <taxon>Pezizomycotina</taxon>
        <taxon>Dothideomycetes</taxon>
        <taxon>Pleosporomycetidae</taxon>
        <taxon>Pleosporales</taxon>
        <taxon>Pleosporineae</taxon>
        <taxon>Didymellaceae</taxon>
        <taxon>Macroventuria</taxon>
    </lineage>
</organism>
<accession>A0ACB6RS23</accession>
<name>A0ACB6RS23_9PLEO</name>
<comment type="caution">
    <text evidence="1">The sequence shown here is derived from an EMBL/GenBank/DDBJ whole genome shotgun (WGS) entry which is preliminary data.</text>
</comment>
<proteinExistence type="predicted"/>
<evidence type="ECO:0000313" key="2">
    <source>
        <dbReference type="Proteomes" id="UP000799754"/>
    </source>
</evidence>
<reference evidence="1" key="1">
    <citation type="journal article" date="2020" name="Stud. Mycol.">
        <title>101 Dothideomycetes genomes: a test case for predicting lifestyles and emergence of pathogens.</title>
        <authorList>
            <person name="Haridas S."/>
            <person name="Albert R."/>
            <person name="Binder M."/>
            <person name="Bloem J."/>
            <person name="Labutti K."/>
            <person name="Salamov A."/>
            <person name="Andreopoulos B."/>
            <person name="Baker S."/>
            <person name="Barry K."/>
            <person name="Bills G."/>
            <person name="Bluhm B."/>
            <person name="Cannon C."/>
            <person name="Castanera R."/>
            <person name="Culley D."/>
            <person name="Daum C."/>
            <person name="Ezra D."/>
            <person name="Gonzalez J."/>
            <person name="Henrissat B."/>
            <person name="Kuo A."/>
            <person name="Liang C."/>
            <person name="Lipzen A."/>
            <person name="Lutzoni F."/>
            <person name="Magnuson J."/>
            <person name="Mondo S."/>
            <person name="Nolan M."/>
            <person name="Ohm R."/>
            <person name="Pangilinan J."/>
            <person name="Park H.-J."/>
            <person name="Ramirez L."/>
            <person name="Alfaro M."/>
            <person name="Sun H."/>
            <person name="Tritt A."/>
            <person name="Yoshinaga Y."/>
            <person name="Zwiers L.-H."/>
            <person name="Turgeon B."/>
            <person name="Goodwin S."/>
            <person name="Spatafora J."/>
            <person name="Crous P."/>
            <person name="Grigoriev I."/>
        </authorList>
    </citation>
    <scope>NUCLEOTIDE SEQUENCE</scope>
    <source>
        <strain evidence="1">CBS 525.71</strain>
    </source>
</reference>
<evidence type="ECO:0000313" key="1">
    <source>
        <dbReference type="EMBL" id="KAF2623939.1"/>
    </source>
</evidence>
<protein>
    <submittedName>
        <fullName evidence="1">Uncharacterized protein</fullName>
    </submittedName>
</protein>
<keyword evidence="2" id="KW-1185">Reference proteome</keyword>
<dbReference type="EMBL" id="MU006733">
    <property type="protein sequence ID" value="KAF2623939.1"/>
    <property type="molecule type" value="Genomic_DNA"/>
</dbReference>
<dbReference type="Proteomes" id="UP000799754">
    <property type="component" value="Unassembled WGS sequence"/>
</dbReference>
<gene>
    <name evidence="1" type="ORF">BU25DRAFT_424350</name>
</gene>
<sequence>MRYGPLRPLSFARIRPSTRVNLVGEKALPYNQNGLNSLSSCQYSHCFSKLHWGTRQFIFHEYVHFTDATTSPSPRHATIRPNAKRASTGTSDSKQSKRQKKRSTSESQALRMSQALLATEILVIGPDSDFDNRRLSIAGNTSVRSYRPIWTLACEPPLICDVFMWGHTELQRRWN</sequence>